<dbReference type="PANTHER" id="PTHR43004">
    <property type="entry name" value="TRK SYSTEM POTASSIUM UPTAKE PROTEIN"/>
    <property type="match status" value="1"/>
</dbReference>
<dbReference type="Pfam" id="PF01494">
    <property type="entry name" value="FAD_binding_3"/>
    <property type="match status" value="2"/>
</dbReference>
<name>A0A166CEH5_9AGAM</name>
<feature type="domain" description="FAD-binding" evidence="5">
    <location>
        <begin position="6"/>
        <end position="250"/>
    </location>
</feature>
<keyword evidence="4" id="KW-0560">Oxidoreductase</keyword>
<dbReference type="OrthoDB" id="10016252at2759"/>
<comment type="cofactor">
    <cofactor evidence="1">
        <name>FAD</name>
        <dbReference type="ChEBI" id="CHEBI:57692"/>
    </cofactor>
</comment>
<dbReference type="InterPro" id="IPR050641">
    <property type="entry name" value="RIFMO-like"/>
</dbReference>
<feature type="domain" description="FAD-binding" evidence="5">
    <location>
        <begin position="344"/>
        <end position="406"/>
    </location>
</feature>
<dbReference type="EMBL" id="KV417631">
    <property type="protein sequence ID" value="KZP13580.1"/>
    <property type="molecule type" value="Genomic_DNA"/>
</dbReference>
<protein>
    <submittedName>
        <fullName evidence="6">FAD/NAD(P)-binding domain-containing protein</fullName>
    </submittedName>
</protein>
<sequence length="456" mass="48092">MLPQRTSILIVGAGPAGMALAISLFKQGCKDFVIVDGAEEGLLASRAMVIHAATLEALDTIGCAEPLVQIGIKGQGLKIRNATSTLLSIDFKTLESDTQYPYVLCIPQTVTENVLRTELGKLGVQILRPYKVTGMARNKSEGNAIDVSFDTGDIIQAKYIIGADGSRSAVRKLSGISFRDPETKDGVDGPSGDEMVLADVTFSSTPTEPSPMEGVNVFLTDRGSAILIPLPELHEDIYARTPPALDHDNDTPSSPPQVWRLACTLTCAIEAPPPNPPIEYLQRAINMFGPANLSSDTSINPNPVKIATCLWSSKFKIRSAIADQAFKRFESGSGGAGVDSSAGGVVFLVGDAAHIHSPAGGQGMNLGLRDAIGLAPVLVAHLQASGGDLGLQEYADARHARALEIIALTKRMNKIQGVMSTPILGWGAAGVMKVVSHVPAITRNAAWGLSGLAERR</sequence>
<dbReference type="InterPro" id="IPR036188">
    <property type="entry name" value="FAD/NAD-bd_sf"/>
</dbReference>
<dbReference type="AlphaFoldDB" id="A0A166CEH5"/>
<evidence type="ECO:0000256" key="3">
    <source>
        <dbReference type="ARBA" id="ARBA00022827"/>
    </source>
</evidence>
<dbReference type="STRING" id="436010.A0A166CEH5"/>
<keyword evidence="3" id="KW-0274">FAD</keyword>
<evidence type="ECO:0000256" key="2">
    <source>
        <dbReference type="ARBA" id="ARBA00022630"/>
    </source>
</evidence>
<dbReference type="PANTHER" id="PTHR43004:SF19">
    <property type="entry name" value="BINDING MONOOXYGENASE, PUTATIVE (JCVI)-RELATED"/>
    <property type="match status" value="1"/>
</dbReference>
<evidence type="ECO:0000259" key="5">
    <source>
        <dbReference type="Pfam" id="PF01494"/>
    </source>
</evidence>
<accession>A0A166CEH5</accession>
<dbReference type="Gene3D" id="3.50.50.60">
    <property type="entry name" value="FAD/NAD(P)-binding domain"/>
    <property type="match status" value="2"/>
</dbReference>
<evidence type="ECO:0000256" key="4">
    <source>
        <dbReference type="ARBA" id="ARBA00023002"/>
    </source>
</evidence>
<evidence type="ECO:0000313" key="7">
    <source>
        <dbReference type="Proteomes" id="UP000076532"/>
    </source>
</evidence>
<dbReference type="InterPro" id="IPR002938">
    <property type="entry name" value="FAD-bd"/>
</dbReference>
<keyword evidence="2" id="KW-0285">Flavoprotein</keyword>
<reference evidence="6 7" key="1">
    <citation type="journal article" date="2016" name="Mol. Biol. Evol.">
        <title>Comparative Genomics of Early-Diverging Mushroom-Forming Fungi Provides Insights into the Origins of Lignocellulose Decay Capabilities.</title>
        <authorList>
            <person name="Nagy L.G."/>
            <person name="Riley R."/>
            <person name="Tritt A."/>
            <person name="Adam C."/>
            <person name="Daum C."/>
            <person name="Floudas D."/>
            <person name="Sun H."/>
            <person name="Yadav J.S."/>
            <person name="Pangilinan J."/>
            <person name="Larsson K.H."/>
            <person name="Matsuura K."/>
            <person name="Barry K."/>
            <person name="Labutti K."/>
            <person name="Kuo R."/>
            <person name="Ohm R.A."/>
            <person name="Bhattacharya S.S."/>
            <person name="Shirouzu T."/>
            <person name="Yoshinaga Y."/>
            <person name="Martin F.M."/>
            <person name="Grigoriev I.V."/>
            <person name="Hibbett D.S."/>
        </authorList>
    </citation>
    <scope>NUCLEOTIDE SEQUENCE [LARGE SCALE GENOMIC DNA]</scope>
    <source>
        <strain evidence="6 7">CBS 109695</strain>
    </source>
</reference>
<dbReference type="PRINTS" id="PR00420">
    <property type="entry name" value="RNGMNOXGNASE"/>
</dbReference>
<dbReference type="SUPFAM" id="SSF51905">
    <property type="entry name" value="FAD/NAD(P)-binding domain"/>
    <property type="match status" value="1"/>
</dbReference>
<evidence type="ECO:0000256" key="1">
    <source>
        <dbReference type="ARBA" id="ARBA00001974"/>
    </source>
</evidence>
<proteinExistence type="predicted"/>
<evidence type="ECO:0000313" key="6">
    <source>
        <dbReference type="EMBL" id="KZP13580.1"/>
    </source>
</evidence>
<dbReference type="GO" id="GO:0016709">
    <property type="term" value="F:oxidoreductase activity, acting on paired donors, with incorporation or reduction of molecular oxygen, NAD(P)H as one donor, and incorporation of one atom of oxygen"/>
    <property type="evidence" value="ECO:0007669"/>
    <property type="project" value="UniProtKB-ARBA"/>
</dbReference>
<dbReference type="Proteomes" id="UP000076532">
    <property type="component" value="Unassembled WGS sequence"/>
</dbReference>
<keyword evidence="7" id="KW-1185">Reference proteome</keyword>
<organism evidence="6 7">
    <name type="scientific">Athelia psychrophila</name>
    <dbReference type="NCBI Taxonomy" id="1759441"/>
    <lineage>
        <taxon>Eukaryota</taxon>
        <taxon>Fungi</taxon>
        <taxon>Dikarya</taxon>
        <taxon>Basidiomycota</taxon>
        <taxon>Agaricomycotina</taxon>
        <taxon>Agaricomycetes</taxon>
        <taxon>Agaricomycetidae</taxon>
        <taxon>Atheliales</taxon>
        <taxon>Atheliaceae</taxon>
        <taxon>Athelia</taxon>
    </lineage>
</organism>
<dbReference type="GO" id="GO:0071949">
    <property type="term" value="F:FAD binding"/>
    <property type="evidence" value="ECO:0007669"/>
    <property type="project" value="InterPro"/>
</dbReference>
<gene>
    <name evidence="6" type="ORF">FIBSPDRAFT_936300</name>
</gene>